<dbReference type="PANTHER" id="PTHR10684:SF3">
    <property type="entry name" value="NUCLEAR RECEPTOR COACTIVATOR 3"/>
    <property type="match status" value="1"/>
</dbReference>
<evidence type="ECO:0000256" key="1">
    <source>
        <dbReference type="SAM" id="MobiDB-lite"/>
    </source>
</evidence>
<dbReference type="GO" id="GO:0005634">
    <property type="term" value="C:nucleus"/>
    <property type="evidence" value="ECO:0007669"/>
    <property type="project" value="InterPro"/>
</dbReference>
<evidence type="ECO:0000259" key="2">
    <source>
        <dbReference type="Pfam" id="PF08832"/>
    </source>
</evidence>
<organism evidence="3">
    <name type="scientific">Hymenochirus curtipes</name>
    <name type="common">western dwarf clawed frog</name>
    <dbReference type="NCBI Taxonomy" id="8362"/>
    <lineage>
        <taxon>Eukaryota</taxon>
        <taxon>Metazoa</taxon>
        <taxon>Chordata</taxon>
        <taxon>Craniata</taxon>
        <taxon>Vertebrata</taxon>
        <taxon>Euteleostomi</taxon>
        <taxon>Amphibia</taxon>
        <taxon>Batrachia</taxon>
        <taxon>Anura</taxon>
        <taxon>Pipoidea</taxon>
        <taxon>Pipidae</taxon>
        <taxon>Pipinae</taxon>
        <taxon>Hymenochirus</taxon>
    </lineage>
</organism>
<sequence>DVQKADVSSTGQGLIDKDSLRPLLLQALDGFLFVVNEGSIVFVLYCEQGQVESSVCQSSGREHLGEKDVKENILEGSDSQRAQAESKGHKKLLQLLTGSTEERGHNIMTNSSMDCKDSSKITAEATGKDTFQETVSSAPCGEATVKRE</sequence>
<dbReference type="AlphaFoldDB" id="G5E3X1"/>
<dbReference type="InterPro" id="IPR014935">
    <property type="entry name" value="SRC/p160_LXXLL"/>
</dbReference>
<dbReference type="PANTHER" id="PTHR10684">
    <property type="entry name" value="NUCLEAR RECEPTOR COACTIVATOR"/>
    <property type="match status" value="1"/>
</dbReference>
<dbReference type="Pfam" id="PF08832">
    <property type="entry name" value="SRC-1"/>
    <property type="match status" value="1"/>
</dbReference>
<dbReference type="GO" id="GO:0045944">
    <property type="term" value="P:positive regulation of transcription by RNA polymerase II"/>
    <property type="evidence" value="ECO:0007669"/>
    <property type="project" value="TreeGrafter"/>
</dbReference>
<evidence type="ECO:0000313" key="3">
    <source>
        <dbReference type="EMBL" id="AEQ18691.1"/>
    </source>
</evidence>
<dbReference type="GO" id="GO:0032870">
    <property type="term" value="P:cellular response to hormone stimulus"/>
    <property type="evidence" value="ECO:0007669"/>
    <property type="project" value="TreeGrafter"/>
</dbReference>
<dbReference type="GO" id="GO:0016922">
    <property type="term" value="F:nuclear receptor binding"/>
    <property type="evidence" value="ECO:0007669"/>
    <property type="project" value="TreeGrafter"/>
</dbReference>
<feature type="non-terminal residue" evidence="3">
    <location>
        <position position="148"/>
    </location>
</feature>
<accession>G5E3X1</accession>
<reference evidence="3" key="1">
    <citation type="submission" date="2011-09" db="EMBL/GenBank/DDBJ databases">
        <title>The odds of duplicate gene persistence after polyploidization.</title>
        <authorList>
            <person name="Chain F.J.J."/>
            <person name="Evans B.J."/>
            <person name="Dushoff J."/>
        </authorList>
    </citation>
    <scope>NUCLEOTIDE SEQUENCE</scope>
    <source>
        <tissue evidence="3">Liver</tissue>
    </source>
</reference>
<feature type="domain" description="Nuclear receptor coactivator receptor-binding" evidence="2">
    <location>
        <begin position="87"/>
        <end position="128"/>
    </location>
</feature>
<dbReference type="EMBL" id="JP288085">
    <property type="protein sequence ID" value="AEQ18691.1"/>
    <property type="molecule type" value="mRNA"/>
</dbReference>
<protein>
    <submittedName>
        <fullName evidence="3">Putative nuclear receptor coactivator 3</fullName>
    </submittedName>
</protein>
<dbReference type="GO" id="GO:0003713">
    <property type="term" value="F:transcription coactivator activity"/>
    <property type="evidence" value="ECO:0007669"/>
    <property type="project" value="InterPro"/>
</dbReference>
<dbReference type="InterPro" id="IPR017426">
    <property type="entry name" value="Nuclear_rcpt_coactivator"/>
</dbReference>
<name>G5E3X1_9PIPI</name>
<proteinExistence type="evidence at transcript level"/>
<keyword evidence="3" id="KW-0675">Receptor</keyword>
<feature type="region of interest" description="Disordered" evidence="1">
    <location>
        <begin position="98"/>
        <end position="148"/>
    </location>
</feature>
<feature type="non-terminal residue" evidence="3">
    <location>
        <position position="1"/>
    </location>
</feature>